<keyword evidence="3 7" id="KW-0064">Aspartyl protease</keyword>
<keyword evidence="2 7" id="KW-0645">Protease</keyword>
<evidence type="ECO:0000256" key="3">
    <source>
        <dbReference type="ARBA" id="ARBA00022750"/>
    </source>
</evidence>
<feature type="active site" evidence="5">
    <location>
        <position position="132"/>
    </location>
</feature>
<dbReference type="CDD" id="cd05471">
    <property type="entry name" value="pepsin_like"/>
    <property type="match status" value="1"/>
</dbReference>
<dbReference type="FunFam" id="2.40.70.10:FF:000115">
    <property type="entry name" value="Lysosomal aspartic protease"/>
    <property type="match status" value="1"/>
</dbReference>
<name>A0A5M3MJA0_CONPW</name>
<dbReference type="GeneID" id="19205672"/>
<dbReference type="InterPro" id="IPR001969">
    <property type="entry name" value="Aspartic_peptidase_AS"/>
</dbReference>
<evidence type="ECO:0000256" key="8">
    <source>
        <dbReference type="SAM" id="SignalP"/>
    </source>
</evidence>
<sequence>MHFTQSFVLAAMPFLVAAAPSLHSPSIPIAKASGLIDTVTGAIDKLLLQNHVENTLAKVALGMEAYQKNTGAPHPLCDDATMAASAQNAAKAKARRDGGQNGSIPLTDMKNQLWYGNVSVGTPAQTYSVLFDTGSSDMFLAGPNCGTTCAGHAIYDPAQSSSSASTGKNFTLAYGGGATVKGGQYTDTVALAGLRATNQTLGAATMYSPQLGKGTFPADGLLGMGFEEISNFPASPVFSTLVNESASAAPVFGFKLAQSGDGPELYVGGTNAQLYTGEFTYVPLEDKGWWQIKADSIDASTGSGGNATLQEVHAIVDTGTTLIIGDPAQVDTFYASLGAKNATELGQGFYSFPCDAFPDVSITLGGKAFAISKESFNFGPVAAGASECAGGIIGQAGAPFWILGDVFLQNVYTAFDYGNAQVGFAQLA</sequence>
<accession>A0A5M3MJA0</accession>
<keyword evidence="8" id="KW-0732">Signal</keyword>
<feature type="active site" evidence="5">
    <location>
        <position position="317"/>
    </location>
</feature>
<dbReference type="RefSeq" id="XP_007770794.1">
    <property type="nucleotide sequence ID" value="XM_007772604.1"/>
</dbReference>
<feature type="disulfide bond" evidence="6">
    <location>
        <begin position="145"/>
        <end position="149"/>
    </location>
</feature>
<evidence type="ECO:0000256" key="5">
    <source>
        <dbReference type="PIRSR" id="PIRSR601461-1"/>
    </source>
</evidence>
<feature type="signal peptide" evidence="8">
    <location>
        <begin position="1"/>
        <end position="18"/>
    </location>
</feature>
<feature type="disulfide bond" evidence="6">
    <location>
        <begin position="354"/>
        <end position="388"/>
    </location>
</feature>
<dbReference type="SUPFAM" id="SSF50630">
    <property type="entry name" value="Acid proteases"/>
    <property type="match status" value="1"/>
</dbReference>
<dbReference type="EMBL" id="JH711581">
    <property type="protein sequence ID" value="EIW79067.1"/>
    <property type="molecule type" value="Genomic_DNA"/>
</dbReference>
<evidence type="ECO:0000256" key="1">
    <source>
        <dbReference type="ARBA" id="ARBA00007447"/>
    </source>
</evidence>
<evidence type="ECO:0000256" key="2">
    <source>
        <dbReference type="ARBA" id="ARBA00022670"/>
    </source>
</evidence>
<dbReference type="OrthoDB" id="15189at2759"/>
<feature type="domain" description="Peptidase A1" evidence="9">
    <location>
        <begin position="114"/>
        <end position="425"/>
    </location>
</feature>
<dbReference type="PANTHER" id="PTHR47966:SF57">
    <property type="entry name" value="PEPTIDASE A1 DOMAIN-CONTAINING PROTEIN"/>
    <property type="match status" value="1"/>
</dbReference>
<dbReference type="InterPro" id="IPR021109">
    <property type="entry name" value="Peptidase_aspartic_dom_sf"/>
</dbReference>
<dbReference type="Pfam" id="PF00026">
    <property type="entry name" value="Asp"/>
    <property type="match status" value="1"/>
</dbReference>
<evidence type="ECO:0000256" key="6">
    <source>
        <dbReference type="PIRSR" id="PIRSR601461-2"/>
    </source>
</evidence>
<evidence type="ECO:0000259" key="9">
    <source>
        <dbReference type="PROSITE" id="PS51767"/>
    </source>
</evidence>
<reference evidence="11" key="1">
    <citation type="journal article" date="2012" name="Science">
        <title>The Paleozoic origin of enzymatic lignin decomposition reconstructed from 31 fungal genomes.</title>
        <authorList>
            <person name="Floudas D."/>
            <person name="Binder M."/>
            <person name="Riley R."/>
            <person name="Barry K."/>
            <person name="Blanchette R.A."/>
            <person name="Henrissat B."/>
            <person name="Martinez A.T."/>
            <person name="Otillar R."/>
            <person name="Spatafora J.W."/>
            <person name="Yadav J.S."/>
            <person name="Aerts A."/>
            <person name="Benoit I."/>
            <person name="Boyd A."/>
            <person name="Carlson A."/>
            <person name="Copeland A."/>
            <person name="Coutinho P.M."/>
            <person name="de Vries R.P."/>
            <person name="Ferreira P."/>
            <person name="Findley K."/>
            <person name="Foster B."/>
            <person name="Gaskell J."/>
            <person name="Glotzer D."/>
            <person name="Gorecki P."/>
            <person name="Heitman J."/>
            <person name="Hesse C."/>
            <person name="Hori C."/>
            <person name="Igarashi K."/>
            <person name="Jurgens J.A."/>
            <person name="Kallen N."/>
            <person name="Kersten P."/>
            <person name="Kohler A."/>
            <person name="Kuees U."/>
            <person name="Kumar T.K.A."/>
            <person name="Kuo A."/>
            <person name="LaButti K."/>
            <person name="Larrondo L.F."/>
            <person name="Lindquist E."/>
            <person name="Ling A."/>
            <person name="Lombard V."/>
            <person name="Lucas S."/>
            <person name="Lundell T."/>
            <person name="Martin R."/>
            <person name="McLaughlin D.J."/>
            <person name="Morgenstern I."/>
            <person name="Morin E."/>
            <person name="Murat C."/>
            <person name="Nagy L.G."/>
            <person name="Nolan M."/>
            <person name="Ohm R.A."/>
            <person name="Patyshakuliyeva A."/>
            <person name="Rokas A."/>
            <person name="Ruiz-Duenas F.J."/>
            <person name="Sabat G."/>
            <person name="Salamov A."/>
            <person name="Samejima M."/>
            <person name="Schmutz J."/>
            <person name="Slot J.C."/>
            <person name="St John F."/>
            <person name="Stenlid J."/>
            <person name="Sun H."/>
            <person name="Sun S."/>
            <person name="Syed K."/>
            <person name="Tsang A."/>
            <person name="Wiebenga A."/>
            <person name="Young D."/>
            <person name="Pisabarro A."/>
            <person name="Eastwood D.C."/>
            <person name="Martin F."/>
            <person name="Cullen D."/>
            <person name="Grigoriev I.V."/>
            <person name="Hibbett D.S."/>
        </authorList>
    </citation>
    <scope>NUCLEOTIDE SEQUENCE [LARGE SCALE GENOMIC DNA]</scope>
    <source>
        <strain evidence="11">RWD-64-598 SS2</strain>
    </source>
</reference>
<feature type="chain" id="PRO_5024399151" evidence="8">
    <location>
        <begin position="19"/>
        <end position="428"/>
    </location>
</feature>
<organism evidence="10 11">
    <name type="scientific">Coniophora puteana (strain RWD-64-598)</name>
    <name type="common">Brown rot fungus</name>
    <dbReference type="NCBI Taxonomy" id="741705"/>
    <lineage>
        <taxon>Eukaryota</taxon>
        <taxon>Fungi</taxon>
        <taxon>Dikarya</taxon>
        <taxon>Basidiomycota</taxon>
        <taxon>Agaricomycotina</taxon>
        <taxon>Agaricomycetes</taxon>
        <taxon>Agaricomycetidae</taxon>
        <taxon>Boletales</taxon>
        <taxon>Coniophorineae</taxon>
        <taxon>Coniophoraceae</taxon>
        <taxon>Coniophora</taxon>
    </lineage>
</organism>
<keyword evidence="4 7" id="KW-0378">Hydrolase</keyword>
<dbReference type="AlphaFoldDB" id="A0A5M3MJA0"/>
<keyword evidence="11" id="KW-1185">Reference proteome</keyword>
<comment type="caution">
    <text evidence="10">The sequence shown here is derived from an EMBL/GenBank/DDBJ whole genome shotgun (WGS) entry which is preliminary data.</text>
</comment>
<comment type="similarity">
    <text evidence="1 7">Belongs to the peptidase A1 family.</text>
</comment>
<evidence type="ECO:0000256" key="4">
    <source>
        <dbReference type="ARBA" id="ARBA00022801"/>
    </source>
</evidence>
<dbReference type="InterPro" id="IPR001461">
    <property type="entry name" value="Aspartic_peptidase_A1"/>
</dbReference>
<evidence type="ECO:0000256" key="7">
    <source>
        <dbReference type="RuleBase" id="RU000454"/>
    </source>
</evidence>
<keyword evidence="6" id="KW-1015">Disulfide bond</keyword>
<evidence type="ECO:0000313" key="11">
    <source>
        <dbReference type="Proteomes" id="UP000053558"/>
    </source>
</evidence>
<dbReference type="GO" id="GO:0004190">
    <property type="term" value="F:aspartic-type endopeptidase activity"/>
    <property type="evidence" value="ECO:0007669"/>
    <property type="project" value="UniProtKB-KW"/>
</dbReference>
<dbReference type="InterPro" id="IPR033121">
    <property type="entry name" value="PEPTIDASE_A1"/>
</dbReference>
<dbReference type="Gene3D" id="2.40.70.10">
    <property type="entry name" value="Acid Proteases"/>
    <property type="match status" value="2"/>
</dbReference>
<protein>
    <submittedName>
        <fullName evidence="10">Acid protease</fullName>
    </submittedName>
</protein>
<proteinExistence type="inferred from homology"/>
<gene>
    <name evidence="10" type="ORF">CONPUDRAFT_166898</name>
</gene>
<dbReference type="Proteomes" id="UP000053558">
    <property type="component" value="Unassembled WGS sequence"/>
</dbReference>
<evidence type="ECO:0000313" key="10">
    <source>
        <dbReference type="EMBL" id="EIW79067.1"/>
    </source>
</evidence>
<dbReference type="PANTHER" id="PTHR47966">
    <property type="entry name" value="BETA-SITE APP-CLEAVING ENZYME, ISOFORM A-RELATED"/>
    <property type="match status" value="1"/>
</dbReference>
<dbReference type="InterPro" id="IPR034164">
    <property type="entry name" value="Pepsin-like_dom"/>
</dbReference>
<dbReference type="PROSITE" id="PS00141">
    <property type="entry name" value="ASP_PROTEASE"/>
    <property type="match status" value="1"/>
</dbReference>
<dbReference type="PROSITE" id="PS51767">
    <property type="entry name" value="PEPTIDASE_A1"/>
    <property type="match status" value="1"/>
</dbReference>
<dbReference type="GO" id="GO:0006508">
    <property type="term" value="P:proteolysis"/>
    <property type="evidence" value="ECO:0007669"/>
    <property type="project" value="UniProtKB-KW"/>
</dbReference>
<dbReference type="PRINTS" id="PR00792">
    <property type="entry name" value="PEPSIN"/>
</dbReference>
<dbReference type="KEGG" id="cput:CONPUDRAFT_166898"/>